<sequence length="282" mass="32346">MVNFKGDFTVNNIWQEGNDYGKLEPLTDEIVKQAEGKLEIKLPTSYISILKQQNGGYIKFNTYPLNAPVSMVGNYVNVDHIFGIGMGKEKGILESKYLIQEWELPDNIVLISGDGHSWIALDYRTSKIEPPVILIDAESNEEIQLAKDFEEFINGLMNYTEESGMDEMNSIQPDMENRGYYTEIDEVISKGTPKEIDRVFTKILSTNNELIRYMVEKLRKHEKPKVHFNLLLFLSCCAEGDNKGILEDNYLNEVLLDLSKSKNKDVKDFAQYSLTQLHSRLK</sequence>
<dbReference type="Proteomes" id="UP000587942">
    <property type="component" value="Unassembled WGS sequence"/>
</dbReference>
<evidence type="ECO:0000313" key="3">
    <source>
        <dbReference type="Proteomes" id="UP000587942"/>
    </source>
</evidence>
<dbReference type="AlphaFoldDB" id="A0A846TQS9"/>
<evidence type="ECO:0000313" key="2">
    <source>
        <dbReference type="EMBL" id="NKE08214.1"/>
    </source>
</evidence>
<dbReference type="InterPro" id="IPR018958">
    <property type="entry name" value="Knr4/Smi1-like_dom"/>
</dbReference>
<evidence type="ECO:0000259" key="1">
    <source>
        <dbReference type="SMART" id="SM00860"/>
    </source>
</evidence>
<dbReference type="InterPro" id="IPR037883">
    <property type="entry name" value="Knr4/Smi1-like_sf"/>
</dbReference>
<reference evidence="2 3" key="1">
    <citation type="submission" date="2020-03" db="EMBL/GenBank/DDBJ databases">
        <authorList>
            <person name="Sun Q."/>
        </authorList>
    </citation>
    <scope>NUCLEOTIDE SEQUENCE [LARGE SCALE GENOMIC DNA]</scope>
    <source>
        <strain evidence="2 3">KACC 21451</strain>
    </source>
</reference>
<accession>A0A846TQS9</accession>
<gene>
    <name evidence="2" type="ORF">GWK17_22505</name>
</gene>
<name>A0A846TQS9_9BACI</name>
<comment type="caution">
    <text evidence="2">The sequence shown here is derived from an EMBL/GenBank/DDBJ whole genome shotgun (WGS) entry which is preliminary data.</text>
</comment>
<dbReference type="EMBL" id="JAAVUM010000030">
    <property type="protein sequence ID" value="NKE08214.1"/>
    <property type="molecule type" value="Genomic_DNA"/>
</dbReference>
<dbReference type="SUPFAM" id="SSF160631">
    <property type="entry name" value="SMI1/KNR4-like"/>
    <property type="match status" value="1"/>
</dbReference>
<protein>
    <submittedName>
        <fullName evidence="2">SMI1/KNR4 family protein</fullName>
    </submittedName>
</protein>
<organism evidence="2 3">
    <name type="scientific">Mesobacillus selenatarsenatis</name>
    <dbReference type="NCBI Taxonomy" id="388741"/>
    <lineage>
        <taxon>Bacteria</taxon>
        <taxon>Bacillati</taxon>
        <taxon>Bacillota</taxon>
        <taxon>Bacilli</taxon>
        <taxon>Bacillales</taxon>
        <taxon>Bacillaceae</taxon>
        <taxon>Mesobacillus</taxon>
    </lineage>
</organism>
<dbReference type="Pfam" id="PF09346">
    <property type="entry name" value="SMI1_KNR4"/>
    <property type="match status" value="1"/>
</dbReference>
<proteinExistence type="predicted"/>
<dbReference type="Gene3D" id="3.40.1580.10">
    <property type="entry name" value="SMI1/KNR4-like"/>
    <property type="match status" value="1"/>
</dbReference>
<dbReference type="SMART" id="SM00860">
    <property type="entry name" value="SMI1_KNR4"/>
    <property type="match status" value="1"/>
</dbReference>
<feature type="domain" description="Knr4/Smi1-like" evidence="1">
    <location>
        <begin position="25"/>
        <end position="155"/>
    </location>
</feature>